<gene>
    <name evidence="2" type="ORF">BGZ65_002695</name>
</gene>
<keyword evidence="3" id="KW-1185">Reference proteome</keyword>
<dbReference type="AlphaFoldDB" id="A0A9P6MIM5"/>
<accession>A0A9P6MIM5</accession>
<reference evidence="2" key="1">
    <citation type="journal article" date="2020" name="Fungal Divers.">
        <title>Resolving the Mortierellaceae phylogeny through synthesis of multi-gene phylogenetics and phylogenomics.</title>
        <authorList>
            <person name="Vandepol N."/>
            <person name="Liber J."/>
            <person name="Desiro A."/>
            <person name="Na H."/>
            <person name="Kennedy M."/>
            <person name="Barry K."/>
            <person name="Grigoriev I.V."/>
            <person name="Miller A.N."/>
            <person name="O'Donnell K."/>
            <person name="Stajich J.E."/>
            <person name="Bonito G."/>
        </authorList>
    </citation>
    <scope>NUCLEOTIDE SEQUENCE</scope>
    <source>
        <strain evidence="2">MES-2147</strain>
    </source>
</reference>
<feature type="compositionally biased region" description="Acidic residues" evidence="1">
    <location>
        <begin position="156"/>
        <end position="182"/>
    </location>
</feature>
<organism evidence="2 3">
    <name type="scientific">Modicella reniformis</name>
    <dbReference type="NCBI Taxonomy" id="1440133"/>
    <lineage>
        <taxon>Eukaryota</taxon>
        <taxon>Fungi</taxon>
        <taxon>Fungi incertae sedis</taxon>
        <taxon>Mucoromycota</taxon>
        <taxon>Mortierellomycotina</taxon>
        <taxon>Mortierellomycetes</taxon>
        <taxon>Mortierellales</taxon>
        <taxon>Mortierellaceae</taxon>
        <taxon>Modicella</taxon>
    </lineage>
</organism>
<feature type="region of interest" description="Disordered" evidence="1">
    <location>
        <begin position="251"/>
        <end position="279"/>
    </location>
</feature>
<dbReference type="EMBL" id="JAAAHW010000445">
    <property type="protein sequence ID" value="KAG0002368.1"/>
    <property type="molecule type" value="Genomic_DNA"/>
</dbReference>
<name>A0A9P6MIM5_9FUNG</name>
<evidence type="ECO:0000256" key="1">
    <source>
        <dbReference type="SAM" id="MobiDB-lite"/>
    </source>
</evidence>
<evidence type="ECO:0000313" key="2">
    <source>
        <dbReference type="EMBL" id="KAG0002368.1"/>
    </source>
</evidence>
<evidence type="ECO:0000313" key="3">
    <source>
        <dbReference type="Proteomes" id="UP000749646"/>
    </source>
</evidence>
<dbReference type="OrthoDB" id="10620619at2759"/>
<feature type="region of interest" description="Disordered" evidence="1">
    <location>
        <begin position="151"/>
        <end position="218"/>
    </location>
</feature>
<feature type="compositionally biased region" description="Polar residues" evidence="1">
    <location>
        <begin position="34"/>
        <end position="50"/>
    </location>
</feature>
<feature type="compositionally biased region" description="Basic residues" evidence="1">
    <location>
        <begin position="252"/>
        <end position="261"/>
    </location>
</feature>
<protein>
    <submittedName>
        <fullName evidence="2">Uncharacterized protein</fullName>
    </submittedName>
</protein>
<sequence length="279" mass="31685">MFSTPHLYSTVDARAIAERSLHLEPHTPYVDPNQGLQTSRHWTRSSSSGDLFSGGVEGDGEAEDEAEDDYYWQDVVDGDNDVTGHGGQERRHTGADEDHYSIVIEPQYHTHDLFDDKYNDENTGEEDEGEDRFYGGGGMITRFREGIKDAFGEEQGGSDDDEDEEDVIDMEGDGNDIDDEGDYVGPWYGHRSSSRSPRRRHGLGLTLRGSTGGTNHGRQSWVINEHDWEDLDNVRSLEDLVDRVEDIEHGRSARAHHHRQQHGGETAFRRLFPQKKWPF</sequence>
<dbReference type="Proteomes" id="UP000749646">
    <property type="component" value="Unassembled WGS sequence"/>
</dbReference>
<feature type="compositionally biased region" description="Basic residues" evidence="1">
    <location>
        <begin position="192"/>
        <end position="202"/>
    </location>
</feature>
<feature type="region of interest" description="Disordered" evidence="1">
    <location>
        <begin position="25"/>
        <end position="65"/>
    </location>
</feature>
<comment type="caution">
    <text evidence="2">The sequence shown here is derived from an EMBL/GenBank/DDBJ whole genome shotgun (WGS) entry which is preliminary data.</text>
</comment>
<proteinExistence type="predicted"/>